<gene>
    <name evidence="1" type="ORF">ACFO6X_13765</name>
</gene>
<protein>
    <recommendedName>
        <fullName evidence="3">Transposase</fullName>
    </recommendedName>
</protein>
<dbReference type="RefSeq" id="WP_382434023.1">
    <property type="nucleotide sequence ID" value="NZ_JBHSHJ010000013.1"/>
</dbReference>
<reference evidence="2" key="1">
    <citation type="journal article" date="2019" name="Int. J. Syst. Evol. Microbiol.">
        <title>The Global Catalogue of Microorganisms (GCM) 10K type strain sequencing project: providing services to taxonomists for standard genome sequencing and annotation.</title>
        <authorList>
            <consortium name="The Broad Institute Genomics Platform"/>
            <consortium name="The Broad Institute Genome Sequencing Center for Infectious Disease"/>
            <person name="Wu L."/>
            <person name="Ma J."/>
        </authorList>
    </citation>
    <scope>NUCLEOTIDE SEQUENCE [LARGE SCALE GENOMIC DNA]</scope>
    <source>
        <strain evidence="2">CCUG 49452</strain>
    </source>
</reference>
<accession>A0ABV9QGZ0</accession>
<organism evidence="1 2">
    <name type="scientific">Giesbergeria sinuosa</name>
    <dbReference type="NCBI Taxonomy" id="80883"/>
    <lineage>
        <taxon>Bacteria</taxon>
        <taxon>Pseudomonadati</taxon>
        <taxon>Pseudomonadota</taxon>
        <taxon>Betaproteobacteria</taxon>
        <taxon>Burkholderiales</taxon>
        <taxon>Comamonadaceae</taxon>
        <taxon>Giesbergeria</taxon>
    </lineage>
</organism>
<dbReference type="EMBL" id="JBHSHJ010000013">
    <property type="protein sequence ID" value="MFC4790048.1"/>
    <property type="molecule type" value="Genomic_DNA"/>
</dbReference>
<evidence type="ECO:0000313" key="1">
    <source>
        <dbReference type="EMBL" id="MFC4790048.1"/>
    </source>
</evidence>
<name>A0ABV9QGZ0_9BURK</name>
<keyword evidence="2" id="KW-1185">Reference proteome</keyword>
<comment type="caution">
    <text evidence="1">The sequence shown here is derived from an EMBL/GenBank/DDBJ whole genome shotgun (WGS) entry which is preliminary data.</text>
</comment>
<proteinExistence type="predicted"/>
<evidence type="ECO:0000313" key="2">
    <source>
        <dbReference type="Proteomes" id="UP001596001"/>
    </source>
</evidence>
<evidence type="ECO:0008006" key="3">
    <source>
        <dbReference type="Google" id="ProtNLM"/>
    </source>
</evidence>
<sequence>MLKENIHFNTINSAYPHIGDKLEMFWGHLDFVRYVDRLIYDTRDGGRKGFPPAVFMALHHLSEDHLDAYPHLRTLAKKDF</sequence>
<dbReference type="Proteomes" id="UP001596001">
    <property type="component" value="Unassembled WGS sequence"/>
</dbReference>